<evidence type="ECO:0000313" key="2">
    <source>
        <dbReference type="Proteomes" id="UP000243084"/>
    </source>
</evidence>
<dbReference type="Pfam" id="PF14375">
    <property type="entry name" value="Cys_rich_CWC"/>
    <property type="match status" value="1"/>
</dbReference>
<keyword evidence="2" id="KW-1185">Reference proteome</keyword>
<dbReference type="AlphaFoldDB" id="A0A1I5W6A1"/>
<organism evidence="1 2">
    <name type="scientific">Geopseudomonas sagittaria</name>
    <dbReference type="NCBI Taxonomy" id="1135990"/>
    <lineage>
        <taxon>Bacteria</taxon>
        <taxon>Pseudomonadati</taxon>
        <taxon>Pseudomonadota</taxon>
        <taxon>Gammaproteobacteria</taxon>
        <taxon>Pseudomonadales</taxon>
        <taxon>Pseudomonadaceae</taxon>
        <taxon>Geopseudomonas</taxon>
    </lineage>
</organism>
<dbReference type="InterPro" id="IPR032720">
    <property type="entry name" value="Cys_rich_CWC"/>
</dbReference>
<sequence>MPSPDPLYCPLCGRPNQCGQADPANRDQPCWCFSARIDRQALERVPEEARGRSCLCPECARSATDTTTKHSG</sequence>
<dbReference type="Proteomes" id="UP000243084">
    <property type="component" value="Unassembled WGS sequence"/>
</dbReference>
<reference evidence="2" key="1">
    <citation type="submission" date="2016-10" db="EMBL/GenBank/DDBJ databases">
        <authorList>
            <person name="Varghese N."/>
            <person name="Submissions S."/>
        </authorList>
    </citation>
    <scope>NUCLEOTIDE SEQUENCE [LARGE SCALE GENOMIC DNA]</scope>
    <source>
        <strain evidence="2">JCM 18195</strain>
    </source>
</reference>
<proteinExistence type="predicted"/>
<dbReference type="RefSeq" id="WP_092432982.1">
    <property type="nucleotide sequence ID" value="NZ_FOXM01000012.1"/>
</dbReference>
<evidence type="ECO:0000313" key="1">
    <source>
        <dbReference type="EMBL" id="SFQ15181.1"/>
    </source>
</evidence>
<dbReference type="OrthoDB" id="8912324at2"/>
<name>A0A1I5W6A1_9GAMM</name>
<accession>A0A1I5W6A1</accession>
<gene>
    <name evidence="1" type="ORF">SAMN05216229_112127</name>
</gene>
<dbReference type="EMBL" id="FOXM01000012">
    <property type="protein sequence ID" value="SFQ15181.1"/>
    <property type="molecule type" value="Genomic_DNA"/>
</dbReference>
<protein>
    <submittedName>
        <fullName evidence="1">Cysteine-rich CWC</fullName>
    </submittedName>
</protein>